<name>A0ABS4DVI2_9HYPH</name>
<accession>A0ABS4DVI2</accession>
<reference evidence="1 2" key="1">
    <citation type="submission" date="2021-03" db="EMBL/GenBank/DDBJ databases">
        <title>Genomic Encyclopedia of Type Strains, Phase IV (KMG-IV): sequencing the most valuable type-strain genomes for metagenomic binning, comparative biology and taxonomic classification.</title>
        <authorList>
            <person name="Goeker M."/>
        </authorList>
    </citation>
    <scope>NUCLEOTIDE SEQUENCE [LARGE SCALE GENOMIC DNA]</scope>
    <source>
        <strain evidence="1 2">DSM 21600</strain>
    </source>
</reference>
<evidence type="ECO:0000313" key="2">
    <source>
        <dbReference type="Proteomes" id="UP000759443"/>
    </source>
</evidence>
<evidence type="ECO:0000313" key="1">
    <source>
        <dbReference type="EMBL" id="MBP1849696.1"/>
    </source>
</evidence>
<gene>
    <name evidence="1" type="ORF">J2Z17_001117</name>
</gene>
<proteinExistence type="predicted"/>
<comment type="caution">
    <text evidence="1">The sequence shown here is derived from an EMBL/GenBank/DDBJ whole genome shotgun (WGS) entry which is preliminary data.</text>
</comment>
<protein>
    <submittedName>
        <fullName evidence="1">Uncharacterized protein</fullName>
    </submittedName>
</protein>
<organism evidence="1 2">
    <name type="scientific">Rhizobium halophytocola</name>
    <dbReference type="NCBI Taxonomy" id="735519"/>
    <lineage>
        <taxon>Bacteria</taxon>
        <taxon>Pseudomonadati</taxon>
        <taxon>Pseudomonadota</taxon>
        <taxon>Alphaproteobacteria</taxon>
        <taxon>Hyphomicrobiales</taxon>
        <taxon>Rhizobiaceae</taxon>
        <taxon>Rhizobium/Agrobacterium group</taxon>
        <taxon>Rhizobium</taxon>
    </lineage>
</organism>
<dbReference type="Proteomes" id="UP000759443">
    <property type="component" value="Unassembled WGS sequence"/>
</dbReference>
<sequence>MTLREIKLVLDACAEKARREHDERAWLAWHTARLTAYAPEKPRNFIKLEKLFWRKSSKNQSSGHDWRAVLAKVQGWVNR</sequence>
<dbReference type="EMBL" id="JAGGJU010000003">
    <property type="protein sequence ID" value="MBP1849696.1"/>
    <property type="molecule type" value="Genomic_DNA"/>
</dbReference>
<dbReference type="RefSeq" id="WP_209943033.1">
    <property type="nucleotide sequence ID" value="NZ_JAGGJU010000003.1"/>
</dbReference>
<keyword evidence="2" id="KW-1185">Reference proteome</keyword>